<dbReference type="PANTHER" id="PTHR30595:SF6">
    <property type="entry name" value="SCHLAFEN ALBA-2 DOMAIN-CONTAINING PROTEIN"/>
    <property type="match status" value="1"/>
</dbReference>
<reference evidence="2 3" key="1">
    <citation type="submission" date="2016-07" db="EMBL/GenBank/DDBJ databases">
        <title>Draft genome of Scalindua rubra, obtained from a brine-seawater interface in the Red Sea, sheds light on salt adaptation in anammox bacteria.</title>
        <authorList>
            <person name="Speth D.R."/>
            <person name="Lagkouvardos I."/>
            <person name="Wang Y."/>
            <person name="Qian P.-Y."/>
            <person name="Dutilh B.E."/>
            <person name="Jetten M.S."/>
        </authorList>
    </citation>
    <scope>NUCLEOTIDE SEQUENCE [LARGE SCALE GENOMIC DNA]</scope>
    <source>
        <strain evidence="2">BSI-1</strain>
    </source>
</reference>
<dbReference type="InterPro" id="IPR038461">
    <property type="entry name" value="Schlafen_AlbA_2_dom_sf"/>
</dbReference>
<dbReference type="InterPro" id="IPR007421">
    <property type="entry name" value="Schlafen_AlbA_2_dom"/>
</dbReference>
<dbReference type="AlphaFoldDB" id="A0A1E3X708"/>
<proteinExistence type="predicted"/>
<evidence type="ECO:0000259" key="1">
    <source>
        <dbReference type="Pfam" id="PF04326"/>
    </source>
</evidence>
<accession>A0A1E3X708</accession>
<dbReference type="Pfam" id="PF04326">
    <property type="entry name" value="SLFN_AlbA_2"/>
    <property type="match status" value="1"/>
</dbReference>
<dbReference type="Gene3D" id="3.30.950.30">
    <property type="entry name" value="Schlafen, AAA domain"/>
    <property type="match status" value="1"/>
</dbReference>
<feature type="domain" description="Schlafen AlbA-2" evidence="1">
    <location>
        <begin position="19"/>
        <end position="141"/>
    </location>
</feature>
<sequence>MKVKGLMDKLIELRRLPFETEVFEFKEAKRGYDFNKLGEYFSALSNEANLKGIPHSWLIFGIKDKGRVIVGSRFRSNRKDLDSLKGEIANKITNRITFIEIYELYLPEGRVVMFQIPAAPKGIPIAFNGHYYGRDGEELSPLNLEEIERIRAQAFPEDWSAVIVPNATIDDLDQRAIEKARENYKSKFPEQVKDIGRWDDITFLNKAKITKKSKITRTAIILLGKSEAEHFISPAESKIRWILKDSKRK</sequence>
<dbReference type="EMBL" id="MAYW01000126">
    <property type="protein sequence ID" value="ODS31329.1"/>
    <property type="molecule type" value="Genomic_DNA"/>
</dbReference>
<name>A0A1E3X708_9BACT</name>
<organism evidence="2 3">
    <name type="scientific">Candidatus Scalindua rubra</name>
    <dbReference type="NCBI Taxonomy" id="1872076"/>
    <lineage>
        <taxon>Bacteria</taxon>
        <taxon>Pseudomonadati</taxon>
        <taxon>Planctomycetota</taxon>
        <taxon>Candidatus Brocadiia</taxon>
        <taxon>Candidatus Brocadiales</taxon>
        <taxon>Candidatus Scalinduaceae</taxon>
        <taxon>Candidatus Scalindua</taxon>
    </lineage>
</organism>
<dbReference type="PATRIC" id="fig|1872076.5.peg.4235"/>
<evidence type="ECO:0000313" key="2">
    <source>
        <dbReference type="EMBL" id="ODS31329.1"/>
    </source>
</evidence>
<comment type="caution">
    <text evidence="2">The sequence shown here is derived from an EMBL/GenBank/DDBJ whole genome shotgun (WGS) entry which is preliminary data.</text>
</comment>
<protein>
    <submittedName>
        <fullName evidence="2">Putative transcriptional regulator</fullName>
    </submittedName>
</protein>
<evidence type="ECO:0000313" key="3">
    <source>
        <dbReference type="Proteomes" id="UP000094056"/>
    </source>
</evidence>
<gene>
    <name evidence="2" type="ORF">SCARUB_03558</name>
</gene>
<dbReference type="PANTHER" id="PTHR30595">
    <property type="entry name" value="GLPR-RELATED TRANSCRIPTIONAL REPRESSOR"/>
    <property type="match status" value="1"/>
</dbReference>
<dbReference type="Proteomes" id="UP000094056">
    <property type="component" value="Unassembled WGS sequence"/>
</dbReference>